<feature type="signal peptide" evidence="1">
    <location>
        <begin position="1"/>
        <end position="17"/>
    </location>
</feature>
<evidence type="ECO:0000256" key="1">
    <source>
        <dbReference type="SAM" id="SignalP"/>
    </source>
</evidence>
<sequence length="152" mass="16495">MKLTTILSIALAGFTTARPAVLQAQTAQTITDDLIWSVSDFVIGCSQGGCVFRYDIVGNENAMTPKFSTHCDGIVGQASLCEDNNITTTVSPAGWTTDSEAQWEVGVVHTWKSLLSDKSLATWYQHGVKNATVPDRNPVHFVMKPTKEYGIA</sequence>
<accession>A0A9W9MPW4</accession>
<comment type="caution">
    <text evidence="2">The sequence shown here is derived from an EMBL/GenBank/DDBJ whole genome shotgun (WGS) entry which is preliminary data.</text>
</comment>
<protein>
    <submittedName>
        <fullName evidence="2">Uncharacterized protein</fullName>
    </submittedName>
</protein>
<dbReference type="AlphaFoldDB" id="A0A9W9MPW4"/>
<keyword evidence="3" id="KW-1185">Reference proteome</keyword>
<keyword evidence="1" id="KW-0732">Signal</keyword>
<dbReference type="Proteomes" id="UP001150879">
    <property type="component" value="Unassembled WGS sequence"/>
</dbReference>
<organism evidence="2 3">
    <name type="scientific">Penicillium cf. griseofulvum</name>
    <dbReference type="NCBI Taxonomy" id="2972120"/>
    <lineage>
        <taxon>Eukaryota</taxon>
        <taxon>Fungi</taxon>
        <taxon>Dikarya</taxon>
        <taxon>Ascomycota</taxon>
        <taxon>Pezizomycotina</taxon>
        <taxon>Eurotiomycetes</taxon>
        <taxon>Eurotiomycetidae</taxon>
        <taxon>Eurotiales</taxon>
        <taxon>Aspergillaceae</taxon>
        <taxon>Penicillium</taxon>
    </lineage>
</organism>
<name>A0A9W9MPW4_9EURO</name>
<proteinExistence type="predicted"/>
<gene>
    <name evidence="2" type="ORF">N7472_001708</name>
</gene>
<dbReference type="OrthoDB" id="3490397at2759"/>
<evidence type="ECO:0000313" key="3">
    <source>
        <dbReference type="Proteomes" id="UP001150879"/>
    </source>
</evidence>
<reference evidence="2" key="2">
    <citation type="journal article" date="2023" name="IMA Fungus">
        <title>Comparative genomic study of the Penicillium genus elucidates a diverse pangenome and 15 lateral gene transfer events.</title>
        <authorList>
            <person name="Petersen C."/>
            <person name="Sorensen T."/>
            <person name="Nielsen M.R."/>
            <person name="Sondergaard T.E."/>
            <person name="Sorensen J.L."/>
            <person name="Fitzpatrick D.A."/>
            <person name="Frisvad J.C."/>
            <person name="Nielsen K.L."/>
        </authorList>
    </citation>
    <scope>NUCLEOTIDE SEQUENCE</scope>
    <source>
        <strain evidence="2">IBT 16849</strain>
    </source>
</reference>
<dbReference type="EMBL" id="JAPQKP010000002">
    <property type="protein sequence ID" value="KAJ5205260.1"/>
    <property type="molecule type" value="Genomic_DNA"/>
</dbReference>
<evidence type="ECO:0000313" key="2">
    <source>
        <dbReference type="EMBL" id="KAJ5205260.1"/>
    </source>
</evidence>
<reference evidence="2" key="1">
    <citation type="submission" date="2022-11" db="EMBL/GenBank/DDBJ databases">
        <authorList>
            <person name="Petersen C."/>
        </authorList>
    </citation>
    <scope>NUCLEOTIDE SEQUENCE</scope>
    <source>
        <strain evidence="2">IBT 16849</strain>
    </source>
</reference>
<feature type="chain" id="PRO_5040813011" evidence="1">
    <location>
        <begin position="18"/>
        <end position="152"/>
    </location>
</feature>